<proteinExistence type="inferred from homology"/>
<dbReference type="InterPro" id="IPR027482">
    <property type="entry name" value="Sec1-like_dom2"/>
</dbReference>
<dbReference type="InterPro" id="IPR001619">
    <property type="entry name" value="Sec1-like"/>
</dbReference>
<reference evidence="2 3" key="1">
    <citation type="submission" date="2021-02" db="EMBL/GenBank/DDBJ databases">
        <title>Variation within the Batrachochytrium salamandrivorans European outbreak.</title>
        <authorList>
            <person name="Kelly M."/>
            <person name="Pasmans F."/>
            <person name="Shea T.P."/>
            <person name="Munoz J.F."/>
            <person name="Carranza S."/>
            <person name="Cuomo C.A."/>
            <person name="Martel A."/>
        </authorList>
    </citation>
    <scope>NUCLEOTIDE SEQUENCE [LARGE SCALE GENOMIC DNA]</scope>
    <source>
        <strain evidence="2 3">AMFP18/2</strain>
    </source>
</reference>
<dbReference type="EMBL" id="JAFCIX010000392">
    <property type="protein sequence ID" value="KAH6591958.1"/>
    <property type="molecule type" value="Genomic_DNA"/>
</dbReference>
<evidence type="ECO:0008006" key="4">
    <source>
        <dbReference type="Google" id="ProtNLM"/>
    </source>
</evidence>
<evidence type="ECO:0000256" key="1">
    <source>
        <dbReference type="ARBA" id="ARBA00009884"/>
    </source>
</evidence>
<dbReference type="Gene3D" id="3.90.830.10">
    <property type="entry name" value="Syntaxin Binding Protein 1, Chain A, domain 2"/>
    <property type="match status" value="1"/>
</dbReference>
<organism evidence="2 3">
    <name type="scientific">Batrachochytrium salamandrivorans</name>
    <dbReference type="NCBI Taxonomy" id="1357716"/>
    <lineage>
        <taxon>Eukaryota</taxon>
        <taxon>Fungi</taxon>
        <taxon>Fungi incertae sedis</taxon>
        <taxon>Chytridiomycota</taxon>
        <taxon>Chytridiomycota incertae sedis</taxon>
        <taxon>Chytridiomycetes</taxon>
        <taxon>Rhizophydiales</taxon>
        <taxon>Rhizophydiales incertae sedis</taxon>
        <taxon>Batrachochytrium</taxon>
    </lineage>
</organism>
<name>A0ABQ8F4B0_9FUNG</name>
<dbReference type="InterPro" id="IPR043127">
    <property type="entry name" value="Sec-1-like_dom3a"/>
</dbReference>
<dbReference type="InterPro" id="IPR036045">
    <property type="entry name" value="Sec1-like_sf"/>
</dbReference>
<keyword evidence="3" id="KW-1185">Reference proteome</keyword>
<accession>A0ABQ8F4B0</accession>
<comment type="similarity">
    <text evidence="1">Belongs to the STXBP/unc-18/SEC1 family.</text>
</comment>
<dbReference type="Gene3D" id="1.25.40.60">
    <property type="match status" value="1"/>
</dbReference>
<sequence length="650" mass="72026">MATTTFQSSLRAAQKAALFTMLNLNDPVSIPSSTPGGQTADALPGSTNGLTITEPVWKVLIYDKLGQDIISPLLHIGDLRERGVTVHMSIYSDRDPIADAPAIYFVEPTADNIKRISNDMSRQLYDSFNINFSSALPRPLLEDLATAAAATDTAGVITQIYDQYLNFVSLEHNLFSLQLSDSYFHLNNPTTTEMQIETLTNTIVSSLFSILVTLKAVPIIRCPRGNSAEAVALKLESKMRDHLLDSRSNLFEEGVQLSRPVLVILDRSIDLGTLLSHTWTYSTLVHDVLDMKLNRISIMVDERGRPVRKNYDVDVQDPFWSKNAGNPFPKLQDVDAEINKYKQEVDQVTRSCGVSSLEEVDPNEYNSSAKTLSSAIKQLPELTLRKKTLDMHMNMATTLFKEIQERQLDAFFSMEEALSKLTKATIIEAIRDTKKSPQDKIRLFLLHYLSVDDISKDDLAEFEACLSEAGCSTTSITYVKQVRMYSKMTAITNTPAPAAPGNDIFGSFTSNFSRLTDTLQSTGVSNHFETLISGVKNLLPTRKELAVTRTVDAIMEGTTVGGTGVADDFLYLDPRSSRSGAAGKQQPKGRVAFQEAIVFVVGGGNYLEYQNLIDYTQRSNLTKKKIIYGSTELLTAKKFIEQLDTLGAKK</sequence>
<evidence type="ECO:0000313" key="3">
    <source>
        <dbReference type="Proteomes" id="UP001648503"/>
    </source>
</evidence>
<protein>
    <recommendedName>
        <fullName evidence="4">Sec1-like protein</fullName>
    </recommendedName>
</protein>
<dbReference type="PANTHER" id="PTHR11679">
    <property type="entry name" value="VESICLE PROTEIN SORTING-ASSOCIATED"/>
    <property type="match status" value="1"/>
</dbReference>
<gene>
    <name evidence="2" type="ORF">BASA50_008357</name>
</gene>
<dbReference type="Proteomes" id="UP001648503">
    <property type="component" value="Unassembled WGS sequence"/>
</dbReference>
<evidence type="ECO:0000313" key="2">
    <source>
        <dbReference type="EMBL" id="KAH6591958.1"/>
    </source>
</evidence>
<comment type="caution">
    <text evidence="2">The sequence shown here is derived from an EMBL/GenBank/DDBJ whole genome shotgun (WGS) entry which is preliminary data.</text>
</comment>
<dbReference type="PIRSF" id="PIRSF005715">
    <property type="entry name" value="VPS45_Sec1"/>
    <property type="match status" value="1"/>
</dbReference>
<dbReference type="Gene3D" id="3.40.50.1910">
    <property type="match status" value="1"/>
</dbReference>
<dbReference type="SUPFAM" id="SSF56815">
    <property type="entry name" value="Sec1/munc18-like (SM) proteins"/>
    <property type="match status" value="1"/>
</dbReference>
<dbReference type="Gene3D" id="3.40.50.2060">
    <property type="match status" value="1"/>
</dbReference>
<dbReference type="Pfam" id="PF00995">
    <property type="entry name" value="Sec1"/>
    <property type="match status" value="1"/>
</dbReference>
<dbReference type="InterPro" id="IPR043154">
    <property type="entry name" value="Sec-1-like_dom1"/>
</dbReference>